<reference evidence="2" key="1">
    <citation type="submission" date="2021-01" db="EMBL/GenBank/DDBJ databases">
        <authorList>
            <consortium name="Aspergillus puulaauensis MK2 genome sequencing consortium"/>
            <person name="Kazuki M."/>
            <person name="Futagami T."/>
        </authorList>
    </citation>
    <scope>NUCLEOTIDE SEQUENCE</scope>
    <source>
        <strain evidence="2">MK2</strain>
    </source>
</reference>
<dbReference type="EMBL" id="AP024445">
    <property type="protein sequence ID" value="BCS21804.1"/>
    <property type="molecule type" value="Genomic_DNA"/>
</dbReference>
<evidence type="ECO:0000313" key="3">
    <source>
        <dbReference type="Proteomes" id="UP000654913"/>
    </source>
</evidence>
<feature type="transmembrane region" description="Helical" evidence="1">
    <location>
        <begin position="30"/>
        <end position="50"/>
    </location>
</feature>
<feature type="transmembrane region" description="Helical" evidence="1">
    <location>
        <begin position="215"/>
        <end position="240"/>
    </location>
</feature>
<dbReference type="KEGG" id="apuu:APUU_30029S"/>
<dbReference type="OrthoDB" id="4502430at2759"/>
<keyword evidence="3" id="KW-1185">Reference proteome</keyword>
<feature type="transmembrane region" description="Helical" evidence="1">
    <location>
        <begin position="143"/>
        <end position="163"/>
    </location>
</feature>
<keyword evidence="1" id="KW-0812">Transmembrane</keyword>
<evidence type="ECO:0000256" key="1">
    <source>
        <dbReference type="SAM" id="Phobius"/>
    </source>
</evidence>
<reference evidence="2" key="2">
    <citation type="submission" date="2021-02" db="EMBL/GenBank/DDBJ databases">
        <title>Aspergillus puulaauensis MK2 genome sequence.</title>
        <authorList>
            <person name="Futagami T."/>
            <person name="Mori K."/>
            <person name="Kadooka C."/>
            <person name="Tanaka T."/>
        </authorList>
    </citation>
    <scope>NUCLEOTIDE SEQUENCE</scope>
    <source>
        <strain evidence="2">MK2</strain>
    </source>
</reference>
<sequence>MELLYSSGCRRYAADAQDICLTLAKVGSFVGTQGFCFLLVLCSLLHRYIFSISRLNLLYGPKYATLPLQEKRHLRLVHVGIVMKSMAAPIMITSISMVIQGGYAWSDSFGPGVTVFDTVSLSTCLLGASALFDLIYDESLRPLYVWHHLVMLLATQGTPALIMSLPTSNEARLLATFEAIKVGLTWVLFSSLGSTLSRLTYLLRKLFSFEPKTLCRLFLVNFITFASVTFLEAAIVAYLLRTRWERLPTSLAIIIALFQALFTTTKYKTVGRLFAVYRNQAMDVKRLLDVTKWENGKNVK</sequence>
<accession>A0A7R8AJI9</accession>
<dbReference type="Proteomes" id="UP000654913">
    <property type="component" value="Chromosome 3"/>
</dbReference>
<dbReference type="GeneID" id="64971809"/>
<feature type="transmembrane region" description="Helical" evidence="1">
    <location>
        <begin position="76"/>
        <end position="99"/>
    </location>
</feature>
<evidence type="ECO:0008006" key="4">
    <source>
        <dbReference type="Google" id="ProtNLM"/>
    </source>
</evidence>
<keyword evidence="1" id="KW-1133">Transmembrane helix</keyword>
<feature type="transmembrane region" description="Helical" evidence="1">
    <location>
        <begin position="119"/>
        <end position="136"/>
    </location>
</feature>
<name>A0A7R8AJI9_9EURO</name>
<protein>
    <recommendedName>
        <fullName evidence="4">TLC domain-containing protein</fullName>
    </recommendedName>
</protein>
<gene>
    <name evidence="2" type="ORF">APUU_30029S</name>
</gene>
<proteinExistence type="predicted"/>
<organism evidence="2 3">
    <name type="scientific">Aspergillus puulaauensis</name>
    <dbReference type="NCBI Taxonomy" id="1220207"/>
    <lineage>
        <taxon>Eukaryota</taxon>
        <taxon>Fungi</taxon>
        <taxon>Dikarya</taxon>
        <taxon>Ascomycota</taxon>
        <taxon>Pezizomycotina</taxon>
        <taxon>Eurotiomycetes</taxon>
        <taxon>Eurotiomycetidae</taxon>
        <taxon>Eurotiales</taxon>
        <taxon>Aspergillaceae</taxon>
        <taxon>Aspergillus</taxon>
    </lineage>
</organism>
<keyword evidence="1" id="KW-0472">Membrane</keyword>
<feature type="transmembrane region" description="Helical" evidence="1">
    <location>
        <begin position="183"/>
        <end position="203"/>
    </location>
</feature>
<evidence type="ECO:0000313" key="2">
    <source>
        <dbReference type="EMBL" id="BCS21804.1"/>
    </source>
</evidence>
<dbReference type="RefSeq" id="XP_041553998.1">
    <property type="nucleotide sequence ID" value="XM_041701077.1"/>
</dbReference>
<dbReference type="AlphaFoldDB" id="A0A7R8AJI9"/>